<feature type="domain" description="Anti-sigma factor RsgI-like middle" evidence="2">
    <location>
        <begin position="38"/>
        <end position="169"/>
    </location>
</feature>
<protein>
    <recommendedName>
        <fullName evidence="2">Anti-sigma factor RsgI-like middle domain-containing protein</fullName>
    </recommendedName>
</protein>
<keyword evidence="4" id="KW-1185">Reference proteome</keyword>
<dbReference type="Pfam" id="PF23750">
    <property type="entry name" value="RsgI_M"/>
    <property type="match status" value="1"/>
</dbReference>
<name>A0A926D3C2_9FIRM</name>
<dbReference type="InterPro" id="IPR055431">
    <property type="entry name" value="RsgI_M"/>
</dbReference>
<proteinExistence type="predicted"/>
<dbReference type="EMBL" id="JACRSO010000003">
    <property type="protein sequence ID" value="MBC8529590.1"/>
    <property type="molecule type" value="Genomic_DNA"/>
</dbReference>
<accession>A0A926D3C2</accession>
<dbReference type="Proteomes" id="UP000654279">
    <property type="component" value="Unassembled WGS sequence"/>
</dbReference>
<evidence type="ECO:0000256" key="1">
    <source>
        <dbReference type="SAM" id="MobiDB-lite"/>
    </source>
</evidence>
<dbReference type="RefSeq" id="WP_249285410.1">
    <property type="nucleotide sequence ID" value="NZ_JACRSO010000003.1"/>
</dbReference>
<evidence type="ECO:0000313" key="4">
    <source>
        <dbReference type="Proteomes" id="UP000654279"/>
    </source>
</evidence>
<evidence type="ECO:0000259" key="2">
    <source>
        <dbReference type="Pfam" id="PF23750"/>
    </source>
</evidence>
<dbReference type="AlphaFoldDB" id="A0A926D3C2"/>
<feature type="compositionally biased region" description="Acidic residues" evidence="1">
    <location>
        <begin position="264"/>
        <end position="329"/>
    </location>
</feature>
<gene>
    <name evidence="3" type="ORF">H8699_09145</name>
</gene>
<feature type="region of interest" description="Disordered" evidence="1">
    <location>
        <begin position="229"/>
        <end position="329"/>
    </location>
</feature>
<organism evidence="3 4">
    <name type="scientific">Luoshenia tenuis</name>
    <dbReference type="NCBI Taxonomy" id="2763654"/>
    <lineage>
        <taxon>Bacteria</taxon>
        <taxon>Bacillati</taxon>
        <taxon>Bacillota</taxon>
        <taxon>Clostridia</taxon>
        <taxon>Christensenellales</taxon>
        <taxon>Christensenellaceae</taxon>
        <taxon>Luoshenia</taxon>
    </lineage>
</organism>
<sequence>MKKFKQLKRSVKAAMIGTAATLAVGAAALGFYLTAPSGYIALDVNPSLEIRTNRLNHVTSVEAANEDGRKLLEGYRLDDHDLDDVIEDLVDRMLLQGYLGGTGENDVLVTVEDGTVSPDTVEQVNHKIAAYLEYRRVDAHVMNQSITLSQELKDKAQQYGVSAGKMSVIDRLVAGDPTLTPQDLAQTRISDILNYAQEKGISLAFLEQRLDDMEDRLDDQDDEHVDALADGVEDVIDPDDDADDRYDDVDDRDDDADDRHDDVDDRDDDADDRYDDDDDRDDDADDRYDDVDDRDDDADDRDDDMDDRDDDADDRYDDDDDDINDDDDD</sequence>
<reference evidence="3" key="1">
    <citation type="submission" date="2020-08" db="EMBL/GenBank/DDBJ databases">
        <title>Genome public.</title>
        <authorList>
            <person name="Liu C."/>
            <person name="Sun Q."/>
        </authorList>
    </citation>
    <scope>NUCLEOTIDE SEQUENCE</scope>
    <source>
        <strain evidence="3">NSJ-44</strain>
    </source>
</reference>
<feature type="compositionally biased region" description="Acidic residues" evidence="1">
    <location>
        <begin position="231"/>
        <end position="256"/>
    </location>
</feature>
<evidence type="ECO:0000313" key="3">
    <source>
        <dbReference type="EMBL" id="MBC8529590.1"/>
    </source>
</evidence>
<comment type="caution">
    <text evidence="3">The sequence shown here is derived from an EMBL/GenBank/DDBJ whole genome shotgun (WGS) entry which is preliminary data.</text>
</comment>